<dbReference type="PROSITE" id="PS00675">
    <property type="entry name" value="SIGMA54_INTERACT_1"/>
    <property type="match status" value="1"/>
</dbReference>
<dbReference type="SUPFAM" id="SSF46689">
    <property type="entry name" value="Homeodomain-like"/>
    <property type="match status" value="1"/>
</dbReference>
<dbReference type="PROSITE" id="PS50110">
    <property type="entry name" value="RESPONSE_REGULATORY"/>
    <property type="match status" value="1"/>
</dbReference>
<evidence type="ECO:0000313" key="10">
    <source>
        <dbReference type="EMBL" id="SFD79886.1"/>
    </source>
</evidence>
<dbReference type="InterPro" id="IPR009057">
    <property type="entry name" value="Homeodomain-like_sf"/>
</dbReference>
<dbReference type="AlphaFoldDB" id="A0A1I1VA84"/>
<dbReference type="InterPro" id="IPR002078">
    <property type="entry name" value="Sigma_54_int"/>
</dbReference>
<keyword evidence="6" id="KW-0597">Phosphoprotein</keyword>
<keyword evidence="11" id="KW-1185">Reference proteome</keyword>
<dbReference type="STRING" id="1123397.SAMN05660831_02314"/>
<dbReference type="InterPro" id="IPR027417">
    <property type="entry name" value="P-loop_NTPase"/>
</dbReference>
<dbReference type="SMART" id="SM00382">
    <property type="entry name" value="AAA"/>
    <property type="match status" value="1"/>
</dbReference>
<dbReference type="PANTHER" id="PTHR32071">
    <property type="entry name" value="TRANSCRIPTIONAL REGULATORY PROTEIN"/>
    <property type="match status" value="1"/>
</dbReference>
<name>A0A1I1VA84_9GAMM</name>
<feature type="modified residue" description="4-aspartylphosphate" evidence="6">
    <location>
        <position position="61"/>
    </location>
</feature>
<sequence length="471" mass="51402">MTAGTPGQPNPATILLVEDDNDLRELLHDELADAGHTVTAVASAEAARERLDPVPELVITDLRLPGEDGLALLGRLQGLGESPAVILITAFGTVPQAVEALKQGADDFLTKPLDLDHFRLAVGRALETRRLRREVARYRRVLDEENGFHGILGRSAPMQRLFEQIRAVARADGPVLIIGESGTGKELVAHAVHAESPRADRPFVAVNCAGIPADLMESELFGHTAGAFTGAQRARRGLFAEAEGGTLFLDEIGEMPLEMQSKLLRVLQDGAVRPVGANREQHVDVRIVAATNRDLEEQVARGDFREDLYYRLETFALTIAPLRQRDDDIERLAARFLERFAAAQGKAIQGLESDALARLKAYPFPGNVRELANAMERAVTFCNGETIRTDHLPERMGNTRPEAASGGDDPWGDDPGSLPTLAEVERRYIDHVLKVTNGNKRRAATILDIGRRTLYRRLEGEEPSADPAGGV</sequence>
<dbReference type="SUPFAM" id="SSF52172">
    <property type="entry name" value="CheY-like"/>
    <property type="match status" value="1"/>
</dbReference>
<dbReference type="GO" id="GO:0000160">
    <property type="term" value="P:phosphorelay signal transduction system"/>
    <property type="evidence" value="ECO:0007669"/>
    <property type="project" value="InterPro"/>
</dbReference>
<dbReference type="Pfam" id="PF00158">
    <property type="entry name" value="Sigma54_activat"/>
    <property type="match status" value="1"/>
</dbReference>
<keyword evidence="3" id="KW-0805">Transcription regulation</keyword>
<dbReference type="SMART" id="SM00448">
    <property type="entry name" value="REC"/>
    <property type="match status" value="1"/>
</dbReference>
<dbReference type="GO" id="GO:0006355">
    <property type="term" value="P:regulation of DNA-templated transcription"/>
    <property type="evidence" value="ECO:0007669"/>
    <property type="project" value="InterPro"/>
</dbReference>
<dbReference type="GO" id="GO:0005524">
    <property type="term" value="F:ATP binding"/>
    <property type="evidence" value="ECO:0007669"/>
    <property type="project" value="UniProtKB-KW"/>
</dbReference>
<dbReference type="SUPFAM" id="SSF52540">
    <property type="entry name" value="P-loop containing nucleoside triphosphate hydrolases"/>
    <property type="match status" value="1"/>
</dbReference>
<keyword evidence="1" id="KW-0547">Nucleotide-binding</keyword>
<dbReference type="RefSeq" id="WP_093428932.1">
    <property type="nucleotide sequence ID" value="NZ_FOMJ01000009.1"/>
</dbReference>
<dbReference type="Gene3D" id="1.10.8.60">
    <property type="match status" value="1"/>
</dbReference>
<organism evidence="10 11">
    <name type="scientific">Thiohalospira halophila DSM 15071</name>
    <dbReference type="NCBI Taxonomy" id="1123397"/>
    <lineage>
        <taxon>Bacteria</taxon>
        <taxon>Pseudomonadati</taxon>
        <taxon>Pseudomonadota</taxon>
        <taxon>Gammaproteobacteria</taxon>
        <taxon>Thiohalospirales</taxon>
        <taxon>Thiohalospiraceae</taxon>
        <taxon>Thiohalospira</taxon>
    </lineage>
</organism>
<keyword evidence="4 10" id="KW-0238">DNA-binding</keyword>
<dbReference type="Pfam" id="PF25601">
    <property type="entry name" value="AAA_lid_14"/>
    <property type="match status" value="1"/>
</dbReference>
<dbReference type="InterPro" id="IPR025944">
    <property type="entry name" value="Sigma_54_int_dom_CS"/>
</dbReference>
<feature type="region of interest" description="Disordered" evidence="7">
    <location>
        <begin position="391"/>
        <end position="416"/>
    </location>
</feature>
<evidence type="ECO:0000256" key="1">
    <source>
        <dbReference type="ARBA" id="ARBA00022741"/>
    </source>
</evidence>
<keyword evidence="5" id="KW-0804">Transcription</keyword>
<dbReference type="Pfam" id="PF02954">
    <property type="entry name" value="HTH_8"/>
    <property type="match status" value="1"/>
</dbReference>
<dbReference type="InterPro" id="IPR025662">
    <property type="entry name" value="Sigma_54_int_dom_ATP-bd_1"/>
</dbReference>
<dbReference type="Pfam" id="PF00072">
    <property type="entry name" value="Response_reg"/>
    <property type="match status" value="1"/>
</dbReference>
<dbReference type="Gene3D" id="1.10.10.60">
    <property type="entry name" value="Homeodomain-like"/>
    <property type="match status" value="1"/>
</dbReference>
<dbReference type="EMBL" id="FOMJ01000009">
    <property type="protein sequence ID" value="SFD79886.1"/>
    <property type="molecule type" value="Genomic_DNA"/>
</dbReference>
<dbReference type="PROSITE" id="PS00676">
    <property type="entry name" value="SIGMA54_INTERACT_2"/>
    <property type="match status" value="1"/>
</dbReference>
<evidence type="ECO:0000259" key="9">
    <source>
        <dbReference type="PROSITE" id="PS50110"/>
    </source>
</evidence>
<dbReference type="Proteomes" id="UP000198611">
    <property type="component" value="Unassembled WGS sequence"/>
</dbReference>
<gene>
    <name evidence="10" type="ORF">SAMN05660831_02314</name>
</gene>
<dbReference type="GO" id="GO:0043565">
    <property type="term" value="F:sequence-specific DNA binding"/>
    <property type="evidence" value="ECO:0007669"/>
    <property type="project" value="InterPro"/>
</dbReference>
<dbReference type="InterPro" id="IPR003593">
    <property type="entry name" value="AAA+_ATPase"/>
</dbReference>
<dbReference type="Gene3D" id="3.40.50.300">
    <property type="entry name" value="P-loop containing nucleotide triphosphate hydrolases"/>
    <property type="match status" value="1"/>
</dbReference>
<dbReference type="CDD" id="cd00009">
    <property type="entry name" value="AAA"/>
    <property type="match status" value="1"/>
</dbReference>
<dbReference type="InterPro" id="IPR058031">
    <property type="entry name" value="AAA_lid_NorR"/>
</dbReference>
<dbReference type="Gene3D" id="3.40.50.2300">
    <property type="match status" value="1"/>
</dbReference>
<protein>
    <submittedName>
        <fullName evidence="10">DNA-binding transcriptional response regulator, NtrC family, contains REC, AAA-type ATPase, and a Fis-type DNA-binding domains</fullName>
    </submittedName>
</protein>
<keyword evidence="2" id="KW-0067">ATP-binding</keyword>
<dbReference type="PROSITE" id="PS50045">
    <property type="entry name" value="SIGMA54_INTERACT_4"/>
    <property type="match status" value="1"/>
</dbReference>
<reference evidence="10 11" key="1">
    <citation type="submission" date="2016-10" db="EMBL/GenBank/DDBJ databases">
        <authorList>
            <person name="de Groot N.N."/>
        </authorList>
    </citation>
    <scope>NUCLEOTIDE SEQUENCE [LARGE SCALE GENOMIC DNA]</scope>
    <source>
        <strain evidence="10 11">HL3</strain>
    </source>
</reference>
<dbReference type="PROSITE" id="PS00688">
    <property type="entry name" value="SIGMA54_INTERACT_3"/>
    <property type="match status" value="1"/>
</dbReference>
<proteinExistence type="predicted"/>
<evidence type="ECO:0000256" key="2">
    <source>
        <dbReference type="ARBA" id="ARBA00022840"/>
    </source>
</evidence>
<evidence type="ECO:0000256" key="3">
    <source>
        <dbReference type="ARBA" id="ARBA00023015"/>
    </source>
</evidence>
<dbReference type="FunFam" id="3.40.50.300:FF:000006">
    <property type="entry name" value="DNA-binding transcriptional regulator NtrC"/>
    <property type="match status" value="1"/>
</dbReference>
<dbReference type="InterPro" id="IPR001789">
    <property type="entry name" value="Sig_transdc_resp-reg_receiver"/>
</dbReference>
<evidence type="ECO:0000259" key="8">
    <source>
        <dbReference type="PROSITE" id="PS50045"/>
    </source>
</evidence>
<dbReference type="PANTHER" id="PTHR32071:SF117">
    <property type="entry name" value="PTS-DEPENDENT DIHYDROXYACETONE KINASE OPERON REGULATORY PROTEIN-RELATED"/>
    <property type="match status" value="1"/>
</dbReference>
<evidence type="ECO:0000313" key="11">
    <source>
        <dbReference type="Proteomes" id="UP000198611"/>
    </source>
</evidence>
<feature type="domain" description="Sigma-54 factor interaction" evidence="8">
    <location>
        <begin position="151"/>
        <end position="380"/>
    </location>
</feature>
<dbReference type="OrthoDB" id="9804019at2"/>
<feature type="domain" description="Response regulatory" evidence="9">
    <location>
        <begin position="13"/>
        <end position="126"/>
    </location>
</feature>
<dbReference type="InterPro" id="IPR011006">
    <property type="entry name" value="CheY-like_superfamily"/>
</dbReference>
<evidence type="ECO:0000256" key="5">
    <source>
        <dbReference type="ARBA" id="ARBA00023163"/>
    </source>
</evidence>
<accession>A0A1I1VA84</accession>
<evidence type="ECO:0000256" key="6">
    <source>
        <dbReference type="PROSITE-ProRule" id="PRU00169"/>
    </source>
</evidence>
<evidence type="ECO:0000256" key="4">
    <source>
        <dbReference type="ARBA" id="ARBA00023125"/>
    </source>
</evidence>
<evidence type="ECO:0000256" key="7">
    <source>
        <dbReference type="SAM" id="MobiDB-lite"/>
    </source>
</evidence>
<dbReference type="InterPro" id="IPR002197">
    <property type="entry name" value="HTH_Fis"/>
</dbReference>
<dbReference type="InterPro" id="IPR025943">
    <property type="entry name" value="Sigma_54_int_dom_ATP-bd_2"/>
</dbReference>